<feature type="domain" description="AMP-dependent synthetase/ligase" evidence="5">
    <location>
        <begin position="104"/>
        <end position="515"/>
    </location>
</feature>
<dbReference type="GO" id="GO:0016020">
    <property type="term" value="C:membrane"/>
    <property type="evidence" value="ECO:0007669"/>
    <property type="project" value="TreeGrafter"/>
</dbReference>
<protein>
    <recommendedName>
        <fullName evidence="3">long-chain-fatty-acid--CoA ligase</fullName>
        <ecNumber evidence="3">6.2.1.3</ecNumber>
    </recommendedName>
</protein>
<evidence type="ECO:0000313" key="7">
    <source>
        <dbReference type="Proteomes" id="UP001497525"/>
    </source>
</evidence>
<dbReference type="SUPFAM" id="SSF56801">
    <property type="entry name" value="Acetyl-CoA synthetase-like"/>
    <property type="match status" value="1"/>
</dbReference>
<evidence type="ECO:0000256" key="1">
    <source>
        <dbReference type="ARBA" id="ARBA00022598"/>
    </source>
</evidence>
<feature type="transmembrane region" description="Helical" evidence="4">
    <location>
        <begin position="12"/>
        <end position="33"/>
    </location>
</feature>
<gene>
    <name evidence="6" type="ORF">CDAUBV1_LOCUS1253</name>
</gene>
<dbReference type="PANTHER" id="PTHR43272">
    <property type="entry name" value="LONG-CHAIN-FATTY-ACID--COA LIGASE"/>
    <property type="match status" value="1"/>
</dbReference>
<organism evidence="6 7">
    <name type="scientific">Calicophoron daubneyi</name>
    <name type="common">Rumen fluke</name>
    <name type="synonym">Paramphistomum daubneyi</name>
    <dbReference type="NCBI Taxonomy" id="300641"/>
    <lineage>
        <taxon>Eukaryota</taxon>
        <taxon>Metazoa</taxon>
        <taxon>Spiralia</taxon>
        <taxon>Lophotrochozoa</taxon>
        <taxon>Platyhelminthes</taxon>
        <taxon>Trematoda</taxon>
        <taxon>Digenea</taxon>
        <taxon>Plagiorchiida</taxon>
        <taxon>Pronocephalata</taxon>
        <taxon>Paramphistomoidea</taxon>
        <taxon>Paramphistomidae</taxon>
        <taxon>Calicophoron</taxon>
    </lineage>
</organism>
<keyword evidence="2" id="KW-0276">Fatty acid metabolism</keyword>
<dbReference type="GO" id="GO:0005783">
    <property type="term" value="C:endoplasmic reticulum"/>
    <property type="evidence" value="ECO:0007669"/>
    <property type="project" value="TreeGrafter"/>
</dbReference>
<dbReference type="InterPro" id="IPR000873">
    <property type="entry name" value="AMP-dep_synth/lig_dom"/>
</dbReference>
<evidence type="ECO:0000256" key="2">
    <source>
        <dbReference type="ARBA" id="ARBA00022832"/>
    </source>
</evidence>
<proteinExistence type="predicted"/>
<dbReference type="PANTHER" id="PTHR43272:SF107">
    <property type="entry name" value="LONG-CHAIN-FATTY-ACID--COA LIGASE 5"/>
    <property type="match status" value="1"/>
</dbReference>
<keyword evidence="4" id="KW-0472">Membrane</keyword>
<evidence type="ECO:0000313" key="6">
    <source>
        <dbReference type="EMBL" id="CAL5129810.1"/>
    </source>
</evidence>
<keyword evidence="4" id="KW-1133">Transmembrane helix</keyword>
<reference evidence="6" key="1">
    <citation type="submission" date="2024-06" db="EMBL/GenBank/DDBJ databases">
        <authorList>
            <person name="Liu X."/>
            <person name="Lenzi L."/>
            <person name="Haldenby T S."/>
            <person name="Uol C."/>
        </authorList>
    </citation>
    <scope>NUCLEOTIDE SEQUENCE</scope>
</reference>
<evidence type="ECO:0000256" key="4">
    <source>
        <dbReference type="SAM" id="Phobius"/>
    </source>
</evidence>
<dbReference type="Gene3D" id="3.40.50.12780">
    <property type="entry name" value="N-terminal domain of ligase-like"/>
    <property type="match status" value="1"/>
</dbReference>
<keyword evidence="4" id="KW-0812">Transmembrane</keyword>
<keyword evidence="1" id="KW-0436">Ligase</keyword>
<dbReference type="EMBL" id="CAXLJL010000047">
    <property type="protein sequence ID" value="CAL5129810.1"/>
    <property type="molecule type" value="Genomic_DNA"/>
</dbReference>
<evidence type="ECO:0000256" key="3">
    <source>
        <dbReference type="ARBA" id="ARBA00026121"/>
    </source>
</evidence>
<dbReference type="AlphaFoldDB" id="A0AAV2T022"/>
<dbReference type="Pfam" id="PF00501">
    <property type="entry name" value="AMP-binding"/>
    <property type="match status" value="1"/>
</dbReference>
<dbReference type="EC" id="6.2.1.3" evidence="3"/>
<name>A0AAV2T022_CALDB</name>
<dbReference type="GO" id="GO:0004467">
    <property type="term" value="F:long-chain fatty acid-CoA ligase activity"/>
    <property type="evidence" value="ECO:0007669"/>
    <property type="project" value="UniProtKB-EC"/>
</dbReference>
<dbReference type="Proteomes" id="UP001497525">
    <property type="component" value="Unassembled WGS sequence"/>
</dbReference>
<comment type="caution">
    <text evidence="6">The sequence shown here is derived from an EMBL/GenBank/DDBJ whole genome shotgun (WGS) entry which is preliminary data.</text>
</comment>
<accession>A0AAV2T022</accession>
<evidence type="ECO:0000259" key="5">
    <source>
        <dbReference type="Pfam" id="PF00501"/>
    </source>
</evidence>
<dbReference type="InterPro" id="IPR042099">
    <property type="entry name" value="ANL_N_sf"/>
</dbReference>
<keyword evidence="2" id="KW-0443">Lipid metabolism</keyword>
<sequence>MVQRYFTYNLEEVIKSLILGSITVVLITIYRWYKYNYNVVKIKPSPYLPHQSVLADAETGTRVSILDAFEDFDRKTVTLYDLFKHGMNKCPFGDCLGRRESFSAPVKWLSYKQVDQNVRQLGSGLVHLCEMADLPKEERINVGLYASNSPEWVCAYIACHAYGFVTVPLYETLGTEGLKHICQQSEPVIVVCDKPSAARNLLSWCTSKTIYVVVMHDGEEFVKLRSNDGRIMGYSDLCALGKQYSREPKQSSKEDLAMIRYTSGSVGLPKGVLCSHKNYINSIVCALQALEIGAGSYKNLTTELHSFTHLAYLPLAHAFEQTDIALALYLGARIGFLTKDITGFSKDLQTYKPDVLGAVPRILMRAHSAAMEKIGRYTVIRWLVNYAIRERLAEQSIGFYRRNGLVDYFLFRHVREKFGGRIRFVACGSAPLSKEVLDFTRAAFSCPVIEGYGSTEVGGLMSATLPCETNAGLAGAVYSSFSVRLTDVPEMGIKASRDKMGEICAKGDSCTAGYYKDEEKTRELIDADGFLHTGDIGTWTDEGSLKIVDRCKNIFKLAQGEYVSPRKIEELYSSSSLIANIYVEGNSLSTFIVAVIEPNLDALRERLTAFISRSDSTGSQEAFEKAKRRTSIMSEGEICNNKTANKIVLNELTQIGRNGGLKGFEQVKAIHLTTDHFTIENGMLTPTLKLSRPNVRRYFADVIRKLYEDNQL</sequence>